<feature type="chain" id="PRO_5009935838" evidence="1">
    <location>
        <begin position="19"/>
        <end position="67"/>
    </location>
</feature>
<sequence length="67" mass="7586">MQKLLLLFIWLIASPSIACVPGYLHDNPLKHRPYVGTSCIYYGEYGGHITSGKYEGYVISNEMLSEF</sequence>
<dbReference type="EMBL" id="FSRO01000001">
    <property type="protein sequence ID" value="SIN90792.1"/>
    <property type="molecule type" value="Genomic_DNA"/>
</dbReference>
<evidence type="ECO:0000313" key="2">
    <source>
        <dbReference type="EMBL" id="SIN90792.1"/>
    </source>
</evidence>
<proteinExistence type="predicted"/>
<keyword evidence="3" id="KW-1185">Reference proteome</keyword>
<feature type="signal peptide" evidence="1">
    <location>
        <begin position="1"/>
        <end position="18"/>
    </location>
</feature>
<protein>
    <submittedName>
        <fullName evidence="2">Uncharacterized protein</fullName>
    </submittedName>
</protein>
<name>A0A1N6F675_9PROT</name>
<organism evidence="2 3">
    <name type="scientific">Nitrosomonas cryotolerans ATCC 49181</name>
    <dbReference type="NCBI Taxonomy" id="1131553"/>
    <lineage>
        <taxon>Bacteria</taxon>
        <taxon>Pseudomonadati</taxon>
        <taxon>Pseudomonadota</taxon>
        <taxon>Betaproteobacteria</taxon>
        <taxon>Nitrosomonadales</taxon>
        <taxon>Nitrosomonadaceae</taxon>
        <taxon>Nitrosomonas</taxon>
    </lineage>
</organism>
<accession>A0A1N6F675</accession>
<evidence type="ECO:0000313" key="3">
    <source>
        <dbReference type="Proteomes" id="UP000185062"/>
    </source>
</evidence>
<dbReference type="Proteomes" id="UP000185062">
    <property type="component" value="Unassembled WGS sequence"/>
</dbReference>
<dbReference type="AlphaFoldDB" id="A0A1N6F675"/>
<keyword evidence="1" id="KW-0732">Signal</keyword>
<gene>
    <name evidence="2" type="ORF">SAMN02743940_0111</name>
</gene>
<reference evidence="2 3" key="1">
    <citation type="submission" date="2016-12" db="EMBL/GenBank/DDBJ databases">
        <authorList>
            <person name="Song W.-J."/>
            <person name="Kurnit D.M."/>
        </authorList>
    </citation>
    <scope>NUCLEOTIDE SEQUENCE [LARGE SCALE GENOMIC DNA]</scope>
    <source>
        <strain evidence="2 3">ATCC 49181</strain>
    </source>
</reference>
<evidence type="ECO:0000256" key="1">
    <source>
        <dbReference type="SAM" id="SignalP"/>
    </source>
</evidence>